<gene>
    <name evidence="2" type="ORF">Pcinc_003935</name>
</gene>
<feature type="region of interest" description="Disordered" evidence="1">
    <location>
        <begin position="146"/>
        <end position="236"/>
    </location>
</feature>
<organism evidence="2 3">
    <name type="scientific">Petrolisthes cinctipes</name>
    <name type="common">Flat porcelain crab</name>
    <dbReference type="NCBI Taxonomy" id="88211"/>
    <lineage>
        <taxon>Eukaryota</taxon>
        <taxon>Metazoa</taxon>
        <taxon>Ecdysozoa</taxon>
        <taxon>Arthropoda</taxon>
        <taxon>Crustacea</taxon>
        <taxon>Multicrustacea</taxon>
        <taxon>Malacostraca</taxon>
        <taxon>Eumalacostraca</taxon>
        <taxon>Eucarida</taxon>
        <taxon>Decapoda</taxon>
        <taxon>Pleocyemata</taxon>
        <taxon>Anomura</taxon>
        <taxon>Galatheoidea</taxon>
        <taxon>Porcellanidae</taxon>
        <taxon>Petrolisthes</taxon>
    </lineage>
</organism>
<evidence type="ECO:0000313" key="3">
    <source>
        <dbReference type="Proteomes" id="UP001286313"/>
    </source>
</evidence>
<feature type="compositionally biased region" description="Pro residues" evidence="1">
    <location>
        <begin position="223"/>
        <end position="236"/>
    </location>
</feature>
<dbReference type="EMBL" id="JAWQEG010000276">
    <property type="protein sequence ID" value="KAK3892207.1"/>
    <property type="molecule type" value="Genomic_DNA"/>
</dbReference>
<accession>A0AAE1L219</accession>
<reference evidence="2" key="1">
    <citation type="submission" date="2023-10" db="EMBL/GenBank/DDBJ databases">
        <title>Genome assemblies of two species of porcelain crab, Petrolisthes cinctipes and Petrolisthes manimaculis (Anomura: Porcellanidae).</title>
        <authorList>
            <person name="Angst P."/>
        </authorList>
    </citation>
    <scope>NUCLEOTIDE SEQUENCE</scope>
    <source>
        <strain evidence="2">PB745_01</strain>
        <tissue evidence="2">Gill</tissue>
    </source>
</reference>
<dbReference type="AlphaFoldDB" id="A0AAE1L219"/>
<sequence>SNSNGESAATAAARAKLKTAEALLAQKRLYQRQLRSLQQTALARELMTSVRQRGVEGVPEWAAHWLSCRPRYKQLLPSTPHHAHALLSLLLGRADPTLLLPAHAYFAVTRPRDEAAPPHATTTTTPTHATQELHSRFLQLSLTLLHASPPPHPQLSPVVGREGGQDSPTPPPTPTTPDHTTPPLHRPCSPLRSRSPPASLSLPLYLPSPAKTSPSLHHTTLPPQSPPSPVTYAPPPRRALISFSVESIIGKQS</sequence>
<comment type="caution">
    <text evidence="2">The sequence shown here is derived from an EMBL/GenBank/DDBJ whole genome shotgun (WGS) entry which is preliminary data.</text>
</comment>
<keyword evidence="3" id="KW-1185">Reference proteome</keyword>
<name>A0AAE1L219_PETCI</name>
<proteinExistence type="predicted"/>
<evidence type="ECO:0000256" key="1">
    <source>
        <dbReference type="SAM" id="MobiDB-lite"/>
    </source>
</evidence>
<feature type="compositionally biased region" description="Low complexity" evidence="1">
    <location>
        <begin position="176"/>
        <end position="209"/>
    </location>
</feature>
<evidence type="ECO:0000313" key="2">
    <source>
        <dbReference type="EMBL" id="KAK3892207.1"/>
    </source>
</evidence>
<feature type="non-terminal residue" evidence="2">
    <location>
        <position position="1"/>
    </location>
</feature>
<dbReference type="Proteomes" id="UP001286313">
    <property type="component" value="Unassembled WGS sequence"/>
</dbReference>
<protein>
    <submittedName>
        <fullName evidence="2">Uncharacterized protein</fullName>
    </submittedName>
</protein>